<dbReference type="InterPro" id="IPR010987">
    <property type="entry name" value="Glutathione-S-Trfase_C-like"/>
</dbReference>
<dbReference type="SUPFAM" id="SSF47616">
    <property type="entry name" value="GST C-terminal domain-like"/>
    <property type="match status" value="1"/>
</dbReference>
<evidence type="ECO:0000313" key="6">
    <source>
        <dbReference type="Proteomes" id="UP001050691"/>
    </source>
</evidence>
<dbReference type="PANTHER" id="PTHR44051">
    <property type="entry name" value="GLUTATHIONE S-TRANSFERASE-RELATED"/>
    <property type="match status" value="1"/>
</dbReference>
<keyword evidence="6" id="KW-1185">Reference proteome</keyword>
<sequence>MEGLFIDRGNWTEIIDRSRTHQPKPPLEDEVKTLSFQNKEQKSDWYLRLNPNGRVPTLIDHSNNDFSVWESSAILLYIAQHFDPEHKISYDPVSEPKLYSEQLQWLFFAHGGLGPMQGQAVHFTRLAPQEVPYAIKRYRDESIRLTSILEERLKGREWLVGTHYSVADIKTVLWIRVAPVVKVDLNDFPNVKKWLERILSRPKTQKGLTVPEPLDIEFLTNGPIENTRAFGTALFGFKKVEE</sequence>
<proteinExistence type="inferred from homology"/>
<dbReference type="PROSITE" id="PS50404">
    <property type="entry name" value="GST_NTER"/>
    <property type="match status" value="1"/>
</dbReference>
<organism evidence="5 6">
    <name type="scientific">Clathrus columnatus</name>
    <dbReference type="NCBI Taxonomy" id="1419009"/>
    <lineage>
        <taxon>Eukaryota</taxon>
        <taxon>Fungi</taxon>
        <taxon>Dikarya</taxon>
        <taxon>Basidiomycota</taxon>
        <taxon>Agaricomycotina</taxon>
        <taxon>Agaricomycetes</taxon>
        <taxon>Phallomycetidae</taxon>
        <taxon>Phallales</taxon>
        <taxon>Clathraceae</taxon>
        <taxon>Clathrus</taxon>
    </lineage>
</organism>
<evidence type="ECO:0008006" key="7">
    <source>
        <dbReference type="Google" id="ProtNLM"/>
    </source>
</evidence>
<comment type="caution">
    <text evidence="5">The sequence shown here is derived from an EMBL/GenBank/DDBJ whole genome shotgun (WGS) entry which is preliminary data.</text>
</comment>
<evidence type="ECO:0000259" key="4">
    <source>
        <dbReference type="PROSITE" id="PS50405"/>
    </source>
</evidence>
<dbReference type="InterPro" id="IPR004045">
    <property type="entry name" value="Glutathione_S-Trfase_N"/>
</dbReference>
<dbReference type="SFLD" id="SFLDG00358">
    <property type="entry name" value="Main_(cytGST)"/>
    <property type="match status" value="1"/>
</dbReference>
<accession>A0AAV5AFG9</accession>
<dbReference type="Proteomes" id="UP001050691">
    <property type="component" value="Unassembled WGS sequence"/>
</dbReference>
<dbReference type="PROSITE" id="PS50405">
    <property type="entry name" value="GST_CTER"/>
    <property type="match status" value="1"/>
</dbReference>
<evidence type="ECO:0000313" key="5">
    <source>
        <dbReference type="EMBL" id="GJJ11439.1"/>
    </source>
</evidence>
<dbReference type="Pfam" id="PF00043">
    <property type="entry name" value="GST_C"/>
    <property type="match status" value="1"/>
</dbReference>
<dbReference type="Pfam" id="PF02798">
    <property type="entry name" value="GST_N"/>
    <property type="match status" value="1"/>
</dbReference>
<dbReference type="PANTHER" id="PTHR44051:SF8">
    <property type="entry name" value="GLUTATHIONE S-TRANSFERASE GSTA"/>
    <property type="match status" value="1"/>
</dbReference>
<dbReference type="SFLD" id="SFLDG01151">
    <property type="entry name" value="Main.2:_Nu-like"/>
    <property type="match status" value="1"/>
</dbReference>
<dbReference type="Gene3D" id="1.20.1050.10">
    <property type="match status" value="1"/>
</dbReference>
<dbReference type="InterPro" id="IPR036249">
    <property type="entry name" value="Thioredoxin-like_sf"/>
</dbReference>
<name>A0AAV5AFG9_9AGAM</name>
<dbReference type="InterPro" id="IPR040079">
    <property type="entry name" value="Glutathione_S-Trfase"/>
</dbReference>
<feature type="domain" description="GST C-terminal" evidence="4">
    <location>
        <begin position="95"/>
        <end position="230"/>
    </location>
</feature>
<dbReference type="EMBL" id="BPWL01000006">
    <property type="protein sequence ID" value="GJJ11439.1"/>
    <property type="molecule type" value="Genomic_DNA"/>
</dbReference>
<dbReference type="SFLD" id="SFLDS00019">
    <property type="entry name" value="Glutathione_Transferase_(cytos"/>
    <property type="match status" value="1"/>
</dbReference>
<dbReference type="InterPro" id="IPR004046">
    <property type="entry name" value="GST_C"/>
</dbReference>
<feature type="domain" description="GST N-terminal" evidence="3">
    <location>
        <begin position="1"/>
        <end position="86"/>
    </location>
</feature>
<dbReference type="AlphaFoldDB" id="A0AAV5AFG9"/>
<dbReference type="SUPFAM" id="SSF52833">
    <property type="entry name" value="Thioredoxin-like"/>
    <property type="match status" value="1"/>
</dbReference>
<reference evidence="5" key="1">
    <citation type="submission" date="2021-10" db="EMBL/GenBank/DDBJ databases">
        <title>De novo Genome Assembly of Clathrus columnatus (Basidiomycota, Fungi) Using Illumina and Nanopore Sequence Data.</title>
        <authorList>
            <person name="Ogiso-Tanaka E."/>
            <person name="Itagaki H."/>
            <person name="Hosoya T."/>
            <person name="Hosaka K."/>
        </authorList>
    </citation>
    <scope>NUCLEOTIDE SEQUENCE</scope>
    <source>
        <strain evidence="5">MO-923</strain>
    </source>
</reference>
<dbReference type="Gene3D" id="3.40.30.10">
    <property type="entry name" value="Glutaredoxin"/>
    <property type="match status" value="1"/>
</dbReference>
<protein>
    <recommendedName>
        <fullName evidence="7">Glutathione S-transferase</fullName>
    </recommendedName>
</protein>
<gene>
    <name evidence="5" type="ORF">Clacol_005672</name>
</gene>
<dbReference type="InterPro" id="IPR036282">
    <property type="entry name" value="Glutathione-S-Trfase_C_sf"/>
</dbReference>
<evidence type="ECO:0000256" key="1">
    <source>
        <dbReference type="ARBA" id="ARBA00007409"/>
    </source>
</evidence>
<evidence type="ECO:0000256" key="2">
    <source>
        <dbReference type="RuleBase" id="RU003494"/>
    </source>
</evidence>
<comment type="similarity">
    <text evidence="1 2">Belongs to the GST superfamily.</text>
</comment>
<evidence type="ECO:0000259" key="3">
    <source>
        <dbReference type="PROSITE" id="PS50404"/>
    </source>
</evidence>